<evidence type="ECO:0000313" key="1">
    <source>
        <dbReference type="EMBL" id="MCF3947398.1"/>
    </source>
</evidence>
<proteinExistence type="predicted"/>
<keyword evidence="2" id="KW-1185">Reference proteome</keyword>
<comment type="caution">
    <text evidence="1">The sequence shown here is derived from an EMBL/GenBank/DDBJ whole genome shotgun (WGS) entry which is preliminary data.</text>
</comment>
<organism evidence="1 2">
    <name type="scientific">Acidiphilium iwatense</name>
    <dbReference type="NCBI Taxonomy" id="768198"/>
    <lineage>
        <taxon>Bacteria</taxon>
        <taxon>Pseudomonadati</taxon>
        <taxon>Pseudomonadota</taxon>
        <taxon>Alphaproteobacteria</taxon>
        <taxon>Acetobacterales</taxon>
        <taxon>Acidocellaceae</taxon>
        <taxon>Acidiphilium</taxon>
    </lineage>
</organism>
<gene>
    <name evidence="1" type="ORF">L2A60_11995</name>
</gene>
<evidence type="ECO:0008006" key="3">
    <source>
        <dbReference type="Google" id="ProtNLM"/>
    </source>
</evidence>
<name>A0ABS9DXI6_9PROT</name>
<sequence>MIGLPMLGSVAGALILVIVLLLGLAAAARRFDLPRRLGQNLQGAVPSRARQSCRIDRARTLSVVELGGFRFAVLSGGGSDQLLILPASGGRHAP</sequence>
<reference evidence="1 2" key="1">
    <citation type="submission" date="2022-01" db="EMBL/GenBank/DDBJ databases">
        <authorList>
            <person name="Won M."/>
            <person name="Kim S.-J."/>
            <person name="Kwon S.-W."/>
        </authorList>
    </citation>
    <scope>NUCLEOTIDE SEQUENCE [LARGE SCALE GENOMIC DNA]</scope>
    <source>
        <strain evidence="1 2">KCTC 23505</strain>
    </source>
</reference>
<protein>
    <recommendedName>
        <fullName evidence="3">Flagellar biosynthesis protein FliO</fullName>
    </recommendedName>
</protein>
<dbReference type="EMBL" id="JAKGBZ010000022">
    <property type="protein sequence ID" value="MCF3947398.1"/>
    <property type="molecule type" value="Genomic_DNA"/>
</dbReference>
<evidence type="ECO:0000313" key="2">
    <source>
        <dbReference type="Proteomes" id="UP001521209"/>
    </source>
</evidence>
<accession>A0ABS9DXI6</accession>
<dbReference type="Proteomes" id="UP001521209">
    <property type="component" value="Unassembled WGS sequence"/>
</dbReference>